<dbReference type="InterPro" id="IPR006115">
    <property type="entry name" value="6PGDH_NADP-bd"/>
</dbReference>
<dbReference type="PROSITE" id="PS00895">
    <property type="entry name" value="3_HYDROXYISOBUT_DH"/>
    <property type="match status" value="1"/>
</dbReference>
<dbReference type="EMBL" id="SPKJ01000082">
    <property type="protein sequence ID" value="MYZ49580.1"/>
    <property type="molecule type" value="Genomic_DNA"/>
</dbReference>
<accession>A0A964WV84</accession>
<name>A0A964WV84_9HYPH</name>
<dbReference type="Pfam" id="PF14833">
    <property type="entry name" value="NAD_binding_11"/>
    <property type="match status" value="1"/>
</dbReference>
<evidence type="ECO:0000313" key="5">
    <source>
        <dbReference type="Proteomes" id="UP000773614"/>
    </source>
</evidence>
<dbReference type="InterPro" id="IPR008927">
    <property type="entry name" value="6-PGluconate_DH-like_C_sf"/>
</dbReference>
<dbReference type="Gene3D" id="1.10.1040.10">
    <property type="entry name" value="N-(1-d-carboxylethyl)-l-norvaline Dehydrogenase, domain 2"/>
    <property type="match status" value="1"/>
</dbReference>
<dbReference type="Gene3D" id="3.40.50.720">
    <property type="entry name" value="NAD(P)-binding Rossmann-like Domain"/>
    <property type="match status" value="1"/>
</dbReference>
<dbReference type="InterPro" id="IPR036291">
    <property type="entry name" value="NAD(P)-bd_dom_sf"/>
</dbReference>
<dbReference type="AlphaFoldDB" id="A0A964WV84"/>
<dbReference type="InterPro" id="IPR013328">
    <property type="entry name" value="6PGD_dom2"/>
</dbReference>
<gene>
    <name evidence="4" type="ORF">E4O86_17865</name>
</gene>
<comment type="caution">
    <text evidence="4">The sequence shown here is derived from an EMBL/GenBank/DDBJ whole genome shotgun (WGS) entry which is preliminary data.</text>
</comment>
<comment type="similarity">
    <text evidence="1">Belongs to the HIBADH-related family.</text>
</comment>
<feature type="domain" description="6-phosphogluconate dehydrogenase NADP-binding" evidence="2">
    <location>
        <begin position="89"/>
        <end position="241"/>
    </location>
</feature>
<dbReference type="InterPro" id="IPR002204">
    <property type="entry name" value="3-OH-isobutyrate_DH-rel_CS"/>
</dbReference>
<reference evidence="4" key="1">
    <citation type="submission" date="2019-03" db="EMBL/GenBank/DDBJ databases">
        <title>Afifella sp. nov., isolated from activated sludge.</title>
        <authorList>
            <person name="Li Q."/>
            <person name="Liu Y."/>
        </authorList>
    </citation>
    <scope>NUCLEOTIDE SEQUENCE</scope>
    <source>
        <strain evidence="4">L72</strain>
    </source>
</reference>
<dbReference type="Pfam" id="PF03446">
    <property type="entry name" value="NAD_binding_2"/>
    <property type="match status" value="1"/>
</dbReference>
<evidence type="ECO:0000256" key="1">
    <source>
        <dbReference type="ARBA" id="ARBA00009080"/>
    </source>
</evidence>
<keyword evidence="5" id="KW-1185">Reference proteome</keyword>
<dbReference type="PANTHER" id="PTHR43060">
    <property type="entry name" value="3-HYDROXYISOBUTYRATE DEHYDROGENASE-LIKE 1, MITOCHONDRIAL-RELATED"/>
    <property type="match status" value="1"/>
</dbReference>
<evidence type="ECO:0000259" key="3">
    <source>
        <dbReference type="Pfam" id="PF14833"/>
    </source>
</evidence>
<proteinExistence type="inferred from homology"/>
<dbReference type="SUPFAM" id="SSF48179">
    <property type="entry name" value="6-phosphogluconate dehydrogenase C-terminal domain-like"/>
    <property type="match status" value="1"/>
</dbReference>
<dbReference type="GO" id="GO:0016054">
    <property type="term" value="P:organic acid catabolic process"/>
    <property type="evidence" value="ECO:0007669"/>
    <property type="project" value="UniProtKB-ARBA"/>
</dbReference>
<evidence type="ECO:0000313" key="4">
    <source>
        <dbReference type="EMBL" id="MYZ49580.1"/>
    </source>
</evidence>
<dbReference type="PANTHER" id="PTHR43060:SF15">
    <property type="entry name" value="3-HYDROXYISOBUTYRATE DEHYDROGENASE-LIKE 1, MITOCHONDRIAL-RELATED"/>
    <property type="match status" value="1"/>
</dbReference>
<dbReference type="GO" id="GO:0050661">
    <property type="term" value="F:NADP binding"/>
    <property type="evidence" value="ECO:0007669"/>
    <property type="project" value="InterPro"/>
</dbReference>
<protein>
    <submittedName>
        <fullName evidence="4">NAD(P)-dependent oxidoreductase</fullName>
    </submittedName>
</protein>
<dbReference type="SUPFAM" id="SSF51735">
    <property type="entry name" value="NAD(P)-binding Rossmann-fold domains"/>
    <property type="match status" value="1"/>
</dbReference>
<dbReference type="GO" id="GO:0051287">
    <property type="term" value="F:NAD binding"/>
    <property type="evidence" value="ECO:0007669"/>
    <property type="project" value="InterPro"/>
</dbReference>
<feature type="domain" description="3-hydroxyisobutyrate dehydrogenase-like NAD-binding" evidence="3">
    <location>
        <begin position="248"/>
        <end position="368"/>
    </location>
</feature>
<dbReference type="InterPro" id="IPR029154">
    <property type="entry name" value="HIBADH-like_NADP-bd"/>
</dbReference>
<evidence type="ECO:0000259" key="2">
    <source>
        <dbReference type="Pfam" id="PF03446"/>
    </source>
</evidence>
<sequence length="378" mass="39704">MAAGIEHRHRQRHQVLRPALRQRGLDDGARLRERHGCHHLFLPRFRSPTLPGAAPAVARCTAGQYHLRRNGVHSRQGDRAREGDGMKGEVGVIGLGIMGGAMAANLRERGWRVVGFDLDPARCAELAQKGVEIAEDVPGLACAVRTIITSLPSPAAVAAVAREIAGAGLECRTVCETSTLALDDKNAAEQILAEAGHVLLDCPLSGTGAQARNRDLVVYASGDAASIAACRDIFADFARQAHDLGAFGNGTKMKFVANLLVAIHNVAAAEAMVLAMKAGLDPGQVVRLVGAGAGGSRVFDLRAPLMVEESYEPATMKISTWQKDMAVIGAFAAKLGAPTPLFSATEPYYAAAMSQGRGNEDTAAVCAVLEAMAGMTRG</sequence>
<dbReference type="Proteomes" id="UP000773614">
    <property type="component" value="Unassembled WGS sequence"/>
</dbReference>
<organism evidence="4 5">
    <name type="scientific">Propylenella binzhouense</name>
    <dbReference type="NCBI Taxonomy" id="2555902"/>
    <lineage>
        <taxon>Bacteria</taxon>
        <taxon>Pseudomonadati</taxon>
        <taxon>Pseudomonadota</taxon>
        <taxon>Alphaproteobacteria</taxon>
        <taxon>Hyphomicrobiales</taxon>
        <taxon>Propylenellaceae</taxon>
        <taxon>Propylenella</taxon>
    </lineage>
</organism>
<dbReference type="GO" id="GO:0016491">
    <property type="term" value="F:oxidoreductase activity"/>
    <property type="evidence" value="ECO:0007669"/>
    <property type="project" value="InterPro"/>
</dbReference>